<dbReference type="EMBL" id="FNIM01000001">
    <property type="protein sequence ID" value="SDN18702.1"/>
    <property type="molecule type" value="Genomic_DNA"/>
</dbReference>
<evidence type="ECO:0000313" key="2">
    <source>
        <dbReference type="EMBL" id="SDN18702.1"/>
    </source>
</evidence>
<dbReference type="AlphaFoldDB" id="A0A1G9ZBC5"/>
<dbReference type="STRING" id="332524.SAMN04487766_103116"/>
<feature type="domain" description="N-acetyltransferase" evidence="1">
    <location>
        <begin position="190"/>
        <end position="328"/>
    </location>
</feature>
<dbReference type="GO" id="GO:0016747">
    <property type="term" value="F:acyltransferase activity, transferring groups other than amino-acyl groups"/>
    <property type="evidence" value="ECO:0007669"/>
    <property type="project" value="InterPro"/>
</dbReference>
<evidence type="ECO:0000313" key="3">
    <source>
        <dbReference type="Proteomes" id="UP000198541"/>
    </source>
</evidence>
<dbReference type="Pfam" id="PF00583">
    <property type="entry name" value="Acetyltransf_1"/>
    <property type="match status" value="1"/>
</dbReference>
<dbReference type="Gene3D" id="3.40.630.30">
    <property type="match status" value="1"/>
</dbReference>
<dbReference type="InterPro" id="IPR016181">
    <property type="entry name" value="Acyl_CoA_acyltransferase"/>
</dbReference>
<proteinExistence type="predicted"/>
<dbReference type="Pfam" id="PF13312">
    <property type="entry name" value="DUF4081"/>
    <property type="match status" value="1"/>
</dbReference>
<gene>
    <name evidence="2" type="ORF">SAMN05216355_101115</name>
</gene>
<organism evidence="2 3">
    <name type="scientific">Actinomyces ruminicola</name>
    <dbReference type="NCBI Taxonomy" id="332524"/>
    <lineage>
        <taxon>Bacteria</taxon>
        <taxon>Bacillati</taxon>
        <taxon>Actinomycetota</taxon>
        <taxon>Actinomycetes</taxon>
        <taxon>Actinomycetales</taxon>
        <taxon>Actinomycetaceae</taxon>
        <taxon>Actinomyces</taxon>
    </lineage>
</organism>
<reference evidence="3" key="1">
    <citation type="submission" date="2016-10" db="EMBL/GenBank/DDBJ databases">
        <authorList>
            <person name="Varghese N."/>
            <person name="Submissions S."/>
        </authorList>
    </citation>
    <scope>NUCLEOTIDE SEQUENCE [LARGE SCALE GENOMIC DNA]</scope>
    <source>
        <strain evidence="3">DSM 27982</strain>
    </source>
</reference>
<dbReference type="PROSITE" id="PS51186">
    <property type="entry name" value="GNAT"/>
    <property type="match status" value="1"/>
</dbReference>
<dbReference type="RefSeq" id="WP_092531861.1">
    <property type="nucleotide sequence ID" value="NZ_FNIM01000001.1"/>
</dbReference>
<dbReference type="InterPro" id="IPR000182">
    <property type="entry name" value="GNAT_dom"/>
</dbReference>
<dbReference type="SUPFAM" id="SSF55729">
    <property type="entry name" value="Acyl-CoA N-acyltransferases (Nat)"/>
    <property type="match status" value="1"/>
</dbReference>
<dbReference type="Proteomes" id="UP000198541">
    <property type="component" value="Unassembled WGS sequence"/>
</dbReference>
<protein>
    <recommendedName>
        <fullName evidence="1">N-acetyltransferase domain-containing protein</fullName>
    </recommendedName>
</protein>
<sequence length="328" mass="34139">MNLFGRRPPSPLTPLDPTQLDGLLELCSIDSVAGVCLAHQVLRWPSWARGDVVADDRWRPAAGAWATGSLMPFGLAARPELGHPGAGDHVAHALADHAYRRLSHHGSVAGPAADVAAVWEHLAAAGMRSREERWEQPLLVAPRIAGGTLATAALRRRPGLAWAAAGVHRATPAEEALVLPASVDMFTGELGYDPTTAGSSYARHVNWLITSGRSYVLLDDGAGAAAGMDAAAGVYGGAAVAFKADVGALWSRPGGAVAQLTGVWTRPDLRGRGIGSVALAAVVDAVRRDHMGGDGVVSLYVNSFNTAGLGLYRSLGFERVGTFATVLL</sequence>
<name>A0A1G9ZBC5_9ACTO</name>
<keyword evidence="3" id="KW-1185">Reference proteome</keyword>
<accession>A0A1G9ZBC5</accession>
<evidence type="ECO:0000259" key="1">
    <source>
        <dbReference type="PROSITE" id="PS51186"/>
    </source>
</evidence>
<dbReference type="InterPro" id="IPR025289">
    <property type="entry name" value="DUF4081"/>
</dbReference>